<evidence type="ECO:0000313" key="14">
    <source>
        <dbReference type="Proteomes" id="UP000030481"/>
    </source>
</evidence>
<feature type="coiled-coil region" evidence="10">
    <location>
        <begin position="761"/>
        <end position="788"/>
    </location>
</feature>
<keyword evidence="1" id="KW-0547">Nucleotide-binding</keyword>
<gene>
    <name evidence="13" type="ORF">EV01_1563</name>
</gene>
<dbReference type="Pfam" id="PF08494">
    <property type="entry name" value="DEAD_assoc"/>
    <property type="match status" value="1"/>
</dbReference>
<dbReference type="InterPro" id="IPR045628">
    <property type="entry name" value="Lhr_WH_dom"/>
</dbReference>
<evidence type="ECO:0000256" key="7">
    <source>
        <dbReference type="ARBA" id="ARBA00023204"/>
    </source>
</evidence>
<accession>A0A0A2B059</accession>
<keyword evidence="5" id="KW-0067">ATP-binding</keyword>
<dbReference type="InterPro" id="IPR001650">
    <property type="entry name" value="Helicase_C-like"/>
</dbReference>
<dbReference type="GO" id="GO:0006281">
    <property type="term" value="P:DNA repair"/>
    <property type="evidence" value="ECO:0007669"/>
    <property type="project" value="UniProtKB-KW"/>
</dbReference>
<keyword evidence="7" id="KW-0234">DNA repair</keyword>
<keyword evidence="6" id="KW-0238">DNA-binding</keyword>
<evidence type="ECO:0000256" key="4">
    <source>
        <dbReference type="ARBA" id="ARBA00022806"/>
    </source>
</evidence>
<dbReference type="PIRSF" id="PIRSF037307">
    <property type="entry name" value="Lhr-like_helic_prd"/>
    <property type="match status" value="1"/>
</dbReference>
<dbReference type="SMART" id="SM00490">
    <property type="entry name" value="HELICc"/>
    <property type="match status" value="1"/>
</dbReference>
<evidence type="ECO:0000259" key="12">
    <source>
        <dbReference type="PROSITE" id="PS51194"/>
    </source>
</evidence>
<evidence type="ECO:0000256" key="3">
    <source>
        <dbReference type="ARBA" id="ARBA00022801"/>
    </source>
</evidence>
<proteinExistence type="inferred from homology"/>
<dbReference type="SUPFAM" id="SSF52540">
    <property type="entry name" value="P-loop containing nucleoside triphosphate hydrolases"/>
    <property type="match status" value="1"/>
</dbReference>
<keyword evidence="8" id="KW-0413">Isomerase</keyword>
<dbReference type="PANTHER" id="PTHR47962:SF3">
    <property type="entry name" value="LARGE ATP-DEPENDENT HELICASE-RELATED PROTEIN"/>
    <property type="match status" value="1"/>
</dbReference>
<name>A0A0A2B059_PROMR</name>
<evidence type="ECO:0000256" key="1">
    <source>
        <dbReference type="ARBA" id="ARBA00022741"/>
    </source>
</evidence>
<dbReference type="EMBL" id="JNAR01000016">
    <property type="protein sequence ID" value="KGG07226.1"/>
    <property type="molecule type" value="Genomic_DNA"/>
</dbReference>
<keyword evidence="4" id="KW-0347">Helicase</keyword>
<dbReference type="CDD" id="cd18796">
    <property type="entry name" value="SF2_C_LHR"/>
    <property type="match status" value="1"/>
</dbReference>
<dbReference type="InterPro" id="IPR017170">
    <property type="entry name" value="Lhr-like"/>
</dbReference>
<keyword evidence="2" id="KW-0227">DNA damage</keyword>
<dbReference type="InterPro" id="IPR013701">
    <property type="entry name" value="Lhr-like_DEAD/DEAH_assoc"/>
</dbReference>
<dbReference type="InterPro" id="IPR014001">
    <property type="entry name" value="Helicase_ATP-bd"/>
</dbReference>
<feature type="domain" description="Helicase C-terminal" evidence="12">
    <location>
        <begin position="256"/>
        <end position="405"/>
    </location>
</feature>
<evidence type="ECO:0000313" key="13">
    <source>
        <dbReference type="EMBL" id="KGG07226.1"/>
    </source>
</evidence>
<dbReference type="GO" id="GO:0004386">
    <property type="term" value="F:helicase activity"/>
    <property type="evidence" value="ECO:0007669"/>
    <property type="project" value="UniProtKB-KW"/>
</dbReference>
<dbReference type="NCBIfam" id="TIGR04121">
    <property type="entry name" value="DEXH_lig_assoc"/>
    <property type="match status" value="1"/>
</dbReference>
<dbReference type="InterPro" id="IPR026362">
    <property type="entry name" value="DEXH_lig_assoc"/>
</dbReference>
<feature type="domain" description="Helicase ATP-binding" evidence="11">
    <location>
        <begin position="40"/>
        <end position="203"/>
    </location>
</feature>
<dbReference type="Pfam" id="PF19306">
    <property type="entry name" value="WHD_Lhr"/>
    <property type="match status" value="1"/>
</dbReference>
<evidence type="ECO:0008006" key="15">
    <source>
        <dbReference type="Google" id="ProtNLM"/>
    </source>
</evidence>
<keyword evidence="10" id="KW-0175">Coiled coil</keyword>
<evidence type="ECO:0000259" key="11">
    <source>
        <dbReference type="PROSITE" id="PS51192"/>
    </source>
</evidence>
<dbReference type="PROSITE" id="PS51194">
    <property type="entry name" value="HELICASE_CTER"/>
    <property type="match status" value="1"/>
</dbReference>
<dbReference type="GO" id="GO:0003677">
    <property type="term" value="F:DNA binding"/>
    <property type="evidence" value="ECO:0007669"/>
    <property type="project" value="UniProtKB-KW"/>
</dbReference>
<dbReference type="Pfam" id="PF00270">
    <property type="entry name" value="DEAD"/>
    <property type="match status" value="1"/>
</dbReference>
<evidence type="ECO:0000256" key="8">
    <source>
        <dbReference type="ARBA" id="ARBA00023235"/>
    </source>
</evidence>
<comment type="caution">
    <text evidence="13">The sequence shown here is derived from an EMBL/GenBank/DDBJ whole genome shotgun (WGS) entry which is preliminary data.</text>
</comment>
<dbReference type="Proteomes" id="UP000030481">
    <property type="component" value="Unassembled WGS sequence"/>
</dbReference>
<keyword evidence="3" id="KW-0378">Hydrolase</keyword>
<evidence type="ECO:0000256" key="10">
    <source>
        <dbReference type="SAM" id="Coils"/>
    </source>
</evidence>
<evidence type="ECO:0000256" key="2">
    <source>
        <dbReference type="ARBA" id="ARBA00022763"/>
    </source>
</evidence>
<sequence>MKNITQNSKQNSKQNNLISKIKRFFYSNGWEPLPYQIESWEAFLNGENGIIQVPTGCGKTYAALMGPLSQIEDPKNNKSVNILLITPLKALTRDLKNSIQLAALHFNKEITVEIRNGDTTPYEKKKQLAKPPNILITTPESLSLLLSSKESNNLFKELSSIIIDEWHELMGSKRGNQCELSLSWLRGNIKNLQIWAMSATIGNIEEAARAIVGMGSIKPKIISTNIQKEIEIISVLPEEETTFPWSGHLGIRSHSSLLKILDKNKSTLLFTNTRNQSERWYQCLKFFLPEMEDKIALHHGSLDKDDRKRVEEGVKDGLIKLVVCTSSLDLGVDFQPVDQIVQIGSAKNLARLIQRAGRSAHRPGGKSKIIFMPTNSLELLEISAMRRIIKSGISEEIRLPELSYDVLLQHLISLACGNGFDPKIEKERIKNCWSYRNLKDQDWNWCLDFLEYGGKCLKAYPKYKKIVKEESPNNNENFKYYVKDKSLIRMHKFNIGTITSDKFVNVKYMKGKSLGNLEENFASKLNPGDTFYFAGKMLQFVRIRDMILYVKKSTKKSSLIPAWVGGQMAISDLLCESLRKEIDICNELENSDYLNPELNSLRPILKKQKVLSNIPKKDEFLIEIYKTKDLSNLFVFTLDGKFVNEGIAFLWALRFAKLKQSTFSITTNDFGFGLTTSEDYDFSILKKEADYFLDNKKLEEDLENAINFSELTKRRFKNIAQISGLVNQNNPTKTKNSSQLQISSSLFYDVFTKYEEDHLLIKQSHQEVKEYQLENKRISRSLERLKNLKMLINEIQAPTPFAFPLLVERLKNTLSNEPIEKRVEKLIKKYSD</sequence>
<dbReference type="AlphaFoldDB" id="A0A0A2B059"/>
<reference evidence="14" key="1">
    <citation type="journal article" date="2014" name="Sci. Data">
        <title>Genomes of diverse isolates of the marine cyanobacterium Prochlorococcus.</title>
        <authorList>
            <person name="Biller S."/>
            <person name="Berube P."/>
            <person name="Thompson J."/>
            <person name="Kelly L."/>
            <person name="Roggensack S."/>
            <person name="Awad L."/>
            <person name="Roache-Johnson K."/>
            <person name="Ding H."/>
            <person name="Giovannoni S.J."/>
            <person name="Moore L.R."/>
            <person name="Chisholm S.W."/>
        </authorList>
    </citation>
    <scope>NUCLEOTIDE SEQUENCE [LARGE SCALE GENOMIC DNA]</scope>
</reference>
<evidence type="ECO:0000256" key="9">
    <source>
        <dbReference type="ARBA" id="ARBA00093467"/>
    </source>
</evidence>
<protein>
    <recommendedName>
        <fullName evidence="15">DNA ligase-associated DEXH box helicase</fullName>
    </recommendedName>
</protein>
<dbReference type="InterPro" id="IPR011545">
    <property type="entry name" value="DEAD/DEAH_box_helicase_dom"/>
</dbReference>
<evidence type="ECO:0000256" key="6">
    <source>
        <dbReference type="ARBA" id="ARBA00023125"/>
    </source>
</evidence>
<dbReference type="CDD" id="cd17922">
    <property type="entry name" value="DEXHc_LHR-like"/>
    <property type="match status" value="1"/>
</dbReference>
<evidence type="ECO:0000256" key="5">
    <source>
        <dbReference type="ARBA" id="ARBA00022840"/>
    </source>
</evidence>
<organism evidence="13 14">
    <name type="scientific">Prochlorococcus marinus str. MIT 9401</name>
    <dbReference type="NCBI Taxonomy" id="167551"/>
    <lineage>
        <taxon>Bacteria</taxon>
        <taxon>Bacillati</taxon>
        <taxon>Cyanobacteriota</taxon>
        <taxon>Cyanophyceae</taxon>
        <taxon>Synechococcales</taxon>
        <taxon>Prochlorococcaceae</taxon>
        <taxon>Prochlorococcus</taxon>
    </lineage>
</organism>
<dbReference type="PANTHER" id="PTHR47962">
    <property type="entry name" value="ATP-DEPENDENT HELICASE LHR-RELATED-RELATED"/>
    <property type="match status" value="1"/>
</dbReference>
<dbReference type="InterPro" id="IPR052511">
    <property type="entry name" value="ATP-dep_Helicase"/>
</dbReference>
<dbReference type="GO" id="GO:0005524">
    <property type="term" value="F:ATP binding"/>
    <property type="evidence" value="ECO:0007669"/>
    <property type="project" value="UniProtKB-KW"/>
</dbReference>
<dbReference type="PROSITE" id="PS51192">
    <property type="entry name" value="HELICASE_ATP_BIND_1"/>
    <property type="match status" value="1"/>
</dbReference>
<dbReference type="SMART" id="SM00487">
    <property type="entry name" value="DEXDc"/>
    <property type="match status" value="1"/>
</dbReference>
<dbReference type="Gene3D" id="3.40.50.300">
    <property type="entry name" value="P-loop containing nucleotide triphosphate hydrolases"/>
    <property type="match status" value="2"/>
</dbReference>
<comment type="similarity">
    <text evidence="9">Belongs to the Lhr helicase family. Lhr-Core subfamily.</text>
</comment>
<dbReference type="RefSeq" id="WP_032516939.1">
    <property type="nucleotide sequence ID" value="NZ_JNAR01000016.1"/>
</dbReference>
<dbReference type="GO" id="GO:0016887">
    <property type="term" value="F:ATP hydrolysis activity"/>
    <property type="evidence" value="ECO:0007669"/>
    <property type="project" value="TreeGrafter"/>
</dbReference>
<dbReference type="Pfam" id="PF00271">
    <property type="entry name" value="Helicase_C"/>
    <property type="match status" value="1"/>
</dbReference>
<dbReference type="InterPro" id="IPR027417">
    <property type="entry name" value="P-loop_NTPase"/>
</dbReference>